<dbReference type="SUPFAM" id="SSF50249">
    <property type="entry name" value="Nucleic acid-binding proteins"/>
    <property type="match status" value="1"/>
</dbReference>
<protein>
    <submittedName>
        <fullName evidence="7">Polyadenylate-binding protein 8</fullName>
    </submittedName>
</protein>
<dbReference type="PROSITE" id="PS50102">
    <property type="entry name" value="RRM"/>
    <property type="match status" value="1"/>
</dbReference>
<dbReference type="Pfam" id="PF00076">
    <property type="entry name" value="RRM_1"/>
    <property type="match status" value="1"/>
</dbReference>
<evidence type="ECO:0000256" key="1">
    <source>
        <dbReference type="ARBA" id="ARBA00022737"/>
    </source>
</evidence>
<dbReference type="PANTHER" id="PTHR24012">
    <property type="entry name" value="RNA BINDING PROTEIN"/>
    <property type="match status" value="1"/>
</dbReference>
<feature type="region of interest" description="Disordered" evidence="4">
    <location>
        <begin position="450"/>
        <end position="474"/>
    </location>
</feature>
<dbReference type="AlphaFoldDB" id="A0A1Q9EAE3"/>
<comment type="caution">
    <text evidence="7">The sequence shown here is derived from an EMBL/GenBank/DDBJ whole genome shotgun (WGS) entry which is preliminary data.</text>
</comment>
<evidence type="ECO:0000313" key="8">
    <source>
        <dbReference type="Proteomes" id="UP000186817"/>
    </source>
</evidence>
<keyword evidence="2 3" id="KW-0694">RNA-binding</keyword>
<sequence>MERRWRRNALAVGLLVVVSPMNWVSVPSVVPRRSAAATAALAAHILGSSRSARADGPIEDFQKRLDKFSDELDAMADQYNPITYTSPSGVVFEFPNPIDYMIGSGQGAKSDLWKDRENSIYNKAIRADPAGAFKKQVDKATDVWKQMSASIEPKLESEKPKIQDVRSAVLLRKTPLLETMTSAADILKGDGQEAFDRESLVQQQDALDKALSRVVGYAEARQVAGVRQSYYEAKDIFTSWTVSRVGAKAEVPAAGQKTEGSPKQAEEKKEGVQIWIGNLAEKIATEEEIRKHFGGFGQITDVKFKMNKKRTGDLKIFYAFATYTTTEQAKAAVDAMNGQVIAEGTEALQVSFADRQMMEGKGKDGKGKGKGKEAKGAGKTGKGKGKGKAAPGQPTYPYYPYTPEQIQYAWALQAQYAQQFEAQALQAQAYYSGFTGQVIPSQAAISAASHSGGTATAKQPQAPATKPPAPPDKEFTGQVKSISAKNGYGFIICEETKSLYGRDVFVEQKVLPEGIEVQSKVNFTIELSEKGHPRATSVKLV</sequence>
<dbReference type="OrthoDB" id="422423at2759"/>
<dbReference type="InterPro" id="IPR012340">
    <property type="entry name" value="NA-bd_OB-fold"/>
</dbReference>
<evidence type="ECO:0000313" key="7">
    <source>
        <dbReference type="EMBL" id="OLQ04383.1"/>
    </source>
</evidence>
<dbReference type="InterPro" id="IPR002059">
    <property type="entry name" value="CSP_DNA-bd"/>
</dbReference>
<evidence type="ECO:0000256" key="3">
    <source>
        <dbReference type="PROSITE-ProRule" id="PRU00176"/>
    </source>
</evidence>
<organism evidence="7 8">
    <name type="scientific">Symbiodinium microadriaticum</name>
    <name type="common">Dinoflagellate</name>
    <name type="synonym">Zooxanthella microadriatica</name>
    <dbReference type="NCBI Taxonomy" id="2951"/>
    <lineage>
        <taxon>Eukaryota</taxon>
        <taxon>Sar</taxon>
        <taxon>Alveolata</taxon>
        <taxon>Dinophyceae</taxon>
        <taxon>Suessiales</taxon>
        <taxon>Symbiodiniaceae</taxon>
        <taxon>Symbiodinium</taxon>
    </lineage>
</organism>
<evidence type="ECO:0000259" key="5">
    <source>
        <dbReference type="PROSITE" id="PS50102"/>
    </source>
</evidence>
<feature type="region of interest" description="Disordered" evidence="4">
    <location>
        <begin position="359"/>
        <end position="393"/>
    </location>
</feature>
<dbReference type="InterPro" id="IPR000504">
    <property type="entry name" value="RRM_dom"/>
</dbReference>
<evidence type="ECO:0000259" key="6">
    <source>
        <dbReference type="PROSITE" id="PS51857"/>
    </source>
</evidence>
<dbReference type="Gene3D" id="3.30.70.330">
    <property type="match status" value="1"/>
</dbReference>
<proteinExistence type="predicted"/>
<dbReference type="PROSITE" id="PS51857">
    <property type="entry name" value="CSD_2"/>
    <property type="match status" value="1"/>
</dbReference>
<dbReference type="SMART" id="SM00360">
    <property type="entry name" value="RRM"/>
    <property type="match status" value="1"/>
</dbReference>
<gene>
    <name evidence="7" type="primary">PAB8</name>
    <name evidence="7" type="ORF">AK812_SmicGene12549</name>
</gene>
<accession>A0A1Q9EAE3</accession>
<dbReference type="InterPro" id="IPR035979">
    <property type="entry name" value="RBD_domain_sf"/>
</dbReference>
<feature type="domain" description="CSD" evidence="6">
    <location>
        <begin position="474"/>
        <end position="540"/>
    </location>
</feature>
<dbReference type="SUPFAM" id="SSF54928">
    <property type="entry name" value="RNA-binding domain, RBD"/>
    <property type="match status" value="1"/>
</dbReference>
<dbReference type="Proteomes" id="UP000186817">
    <property type="component" value="Unassembled WGS sequence"/>
</dbReference>
<feature type="compositionally biased region" description="Low complexity" evidence="4">
    <location>
        <begin position="450"/>
        <end position="464"/>
    </location>
</feature>
<name>A0A1Q9EAE3_SYMMI</name>
<dbReference type="Gene3D" id="2.40.50.140">
    <property type="entry name" value="Nucleic acid-binding proteins"/>
    <property type="match status" value="1"/>
</dbReference>
<evidence type="ECO:0000256" key="4">
    <source>
        <dbReference type="SAM" id="MobiDB-lite"/>
    </source>
</evidence>
<evidence type="ECO:0000256" key="2">
    <source>
        <dbReference type="ARBA" id="ARBA00022884"/>
    </source>
</evidence>
<keyword evidence="1" id="KW-0677">Repeat</keyword>
<reference evidence="7 8" key="1">
    <citation type="submission" date="2016-02" db="EMBL/GenBank/DDBJ databases">
        <title>Genome analysis of coral dinoflagellate symbionts highlights evolutionary adaptations to a symbiotic lifestyle.</title>
        <authorList>
            <person name="Aranda M."/>
            <person name="Li Y."/>
            <person name="Liew Y.J."/>
            <person name="Baumgarten S."/>
            <person name="Simakov O."/>
            <person name="Wilson M."/>
            <person name="Piel J."/>
            <person name="Ashoor H."/>
            <person name="Bougouffa S."/>
            <person name="Bajic V.B."/>
            <person name="Ryu T."/>
            <person name="Ravasi T."/>
            <person name="Bayer T."/>
            <person name="Micklem G."/>
            <person name="Kim H."/>
            <person name="Bhak J."/>
            <person name="Lajeunesse T.C."/>
            <person name="Voolstra C.R."/>
        </authorList>
    </citation>
    <scope>NUCLEOTIDE SEQUENCE [LARGE SCALE GENOMIC DNA]</scope>
    <source>
        <strain evidence="7 8">CCMP2467</strain>
    </source>
</reference>
<feature type="compositionally biased region" description="Basic and acidic residues" evidence="4">
    <location>
        <begin position="359"/>
        <end position="376"/>
    </location>
</feature>
<feature type="domain" description="RRM" evidence="5">
    <location>
        <begin position="272"/>
        <end position="355"/>
    </location>
</feature>
<keyword evidence="8" id="KW-1185">Reference proteome</keyword>
<dbReference type="GO" id="GO:0003723">
    <property type="term" value="F:RNA binding"/>
    <property type="evidence" value="ECO:0007669"/>
    <property type="project" value="UniProtKB-UniRule"/>
</dbReference>
<dbReference type="EMBL" id="LSRX01000212">
    <property type="protein sequence ID" value="OLQ04383.1"/>
    <property type="molecule type" value="Genomic_DNA"/>
</dbReference>
<dbReference type="CDD" id="cd00590">
    <property type="entry name" value="RRM_SF"/>
    <property type="match status" value="1"/>
</dbReference>
<dbReference type="InterPro" id="IPR012677">
    <property type="entry name" value="Nucleotide-bd_a/b_plait_sf"/>
</dbReference>